<keyword evidence="3" id="KW-1185">Reference proteome</keyword>
<gene>
    <name evidence="2" type="ORF">EW026_g8108</name>
</gene>
<sequence length="151" mass="16804">MVPSLTPSLFFFLSIILQTKRFFQVSLHDQFSIQEILLLSVLRKAMGSLSQTVVPLNPPHIPGSIFSLGLTPPIVSFPDQERRQSSYYKTATTHSAETSSSNLHVSIHAERSREDLEAAGYEIPALTAKASFGDMRNVHYLIPDLPPPQKN</sequence>
<evidence type="ECO:0000313" key="3">
    <source>
        <dbReference type="Proteomes" id="UP000309038"/>
    </source>
</evidence>
<reference evidence="2 3" key="1">
    <citation type="submission" date="2019-02" db="EMBL/GenBank/DDBJ databases">
        <title>Genome sequencing of the rare red list fungi Phlebia centrifuga.</title>
        <authorList>
            <person name="Buettner E."/>
            <person name="Kellner H."/>
        </authorList>
    </citation>
    <scope>NUCLEOTIDE SEQUENCE [LARGE SCALE GENOMIC DNA]</scope>
    <source>
        <strain evidence="2 3">DSM 108282</strain>
    </source>
</reference>
<dbReference type="EMBL" id="SGPJ01000823">
    <property type="protein sequence ID" value="THG92993.1"/>
    <property type="molecule type" value="Genomic_DNA"/>
</dbReference>
<dbReference type="Proteomes" id="UP000309038">
    <property type="component" value="Unassembled WGS sequence"/>
</dbReference>
<organism evidence="2 3">
    <name type="scientific">Hermanssonia centrifuga</name>
    <dbReference type="NCBI Taxonomy" id="98765"/>
    <lineage>
        <taxon>Eukaryota</taxon>
        <taxon>Fungi</taxon>
        <taxon>Dikarya</taxon>
        <taxon>Basidiomycota</taxon>
        <taxon>Agaricomycotina</taxon>
        <taxon>Agaricomycetes</taxon>
        <taxon>Polyporales</taxon>
        <taxon>Meruliaceae</taxon>
        <taxon>Hermanssonia</taxon>
    </lineage>
</organism>
<evidence type="ECO:0000313" key="2">
    <source>
        <dbReference type="EMBL" id="THG92993.1"/>
    </source>
</evidence>
<proteinExistence type="predicted"/>
<protein>
    <submittedName>
        <fullName evidence="2">Uncharacterized protein</fullName>
    </submittedName>
</protein>
<accession>A0A4S4K5H1</accession>
<feature type="chain" id="PRO_5020506942" evidence="1">
    <location>
        <begin position="22"/>
        <end position="151"/>
    </location>
</feature>
<feature type="signal peptide" evidence="1">
    <location>
        <begin position="1"/>
        <end position="21"/>
    </location>
</feature>
<comment type="caution">
    <text evidence="2">The sequence shown here is derived from an EMBL/GenBank/DDBJ whole genome shotgun (WGS) entry which is preliminary data.</text>
</comment>
<name>A0A4S4K5H1_9APHY</name>
<dbReference type="AlphaFoldDB" id="A0A4S4K5H1"/>
<keyword evidence="1" id="KW-0732">Signal</keyword>
<evidence type="ECO:0000256" key="1">
    <source>
        <dbReference type="SAM" id="SignalP"/>
    </source>
</evidence>